<dbReference type="EMBL" id="PJQM01000820">
    <property type="protein sequence ID" value="RCI04002.1"/>
    <property type="molecule type" value="Genomic_DNA"/>
</dbReference>
<dbReference type="Proteomes" id="UP000253551">
    <property type="component" value="Unassembled WGS sequence"/>
</dbReference>
<dbReference type="AlphaFoldDB" id="A0A367KQ65"/>
<sequence>MSPTPTENTLPGHVGSLSASQTDPLKNYGLDFLKFLAKKAAGVAPTKKSGYFGFEKKVASE</sequence>
<evidence type="ECO:0000313" key="3">
    <source>
        <dbReference type="Proteomes" id="UP000253551"/>
    </source>
</evidence>
<name>A0A367KQ65_RHIST</name>
<comment type="caution">
    <text evidence="2">The sequence shown here is derived from an EMBL/GenBank/DDBJ whole genome shotgun (WGS) entry which is preliminary data.</text>
</comment>
<feature type="region of interest" description="Disordered" evidence="1">
    <location>
        <begin position="1"/>
        <end position="22"/>
    </location>
</feature>
<gene>
    <name evidence="2" type="ORF">CU098_012239</name>
</gene>
<evidence type="ECO:0000256" key="1">
    <source>
        <dbReference type="SAM" id="MobiDB-lite"/>
    </source>
</evidence>
<protein>
    <submittedName>
        <fullName evidence="2">Uncharacterized protein</fullName>
    </submittedName>
</protein>
<accession>A0A367KQ65</accession>
<evidence type="ECO:0000313" key="2">
    <source>
        <dbReference type="EMBL" id="RCI04002.1"/>
    </source>
</evidence>
<proteinExistence type="predicted"/>
<keyword evidence="3" id="KW-1185">Reference proteome</keyword>
<organism evidence="2 3">
    <name type="scientific">Rhizopus stolonifer</name>
    <name type="common">Rhizopus nigricans</name>
    <dbReference type="NCBI Taxonomy" id="4846"/>
    <lineage>
        <taxon>Eukaryota</taxon>
        <taxon>Fungi</taxon>
        <taxon>Fungi incertae sedis</taxon>
        <taxon>Mucoromycota</taxon>
        <taxon>Mucoromycotina</taxon>
        <taxon>Mucoromycetes</taxon>
        <taxon>Mucorales</taxon>
        <taxon>Mucorineae</taxon>
        <taxon>Rhizopodaceae</taxon>
        <taxon>Rhizopus</taxon>
    </lineage>
</organism>
<reference evidence="2 3" key="1">
    <citation type="journal article" date="2018" name="G3 (Bethesda)">
        <title>Phylogenetic and Phylogenomic Definition of Rhizopus Species.</title>
        <authorList>
            <person name="Gryganskyi A.P."/>
            <person name="Golan J."/>
            <person name="Dolatabadi S."/>
            <person name="Mondo S."/>
            <person name="Robb S."/>
            <person name="Idnurm A."/>
            <person name="Muszewska A."/>
            <person name="Steczkiewicz K."/>
            <person name="Masonjones S."/>
            <person name="Liao H.L."/>
            <person name="Gajdeczka M.T."/>
            <person name="Anike F."/>
            <person name="Vuek A."/>
            <person name="Anishchenko I.M."/>
            <person name="Voigt K."/>
            <person name="de Hoog G.S."/>
            <person name="Smith M.E."/>
            <person name="Heitman J."/>
            <person name="Vilgalys R."/>
            <person name="Stajich J.E."/>
        </authorList>
    </citation>
    <scope>NUCLEOTIDE SEQUENCE [LARGE SCALE GENOMIC DNA]</scope>
    <source>
        <strain evidence="2 3">LSU 92-RS-03</strain>
    </source>
</reference>